<sequence>MNYQFIYSSLIERARNRVLISYKESHHIIPKCMGGSNAPDNLVDLTPEEHYVAHQLLVKIYPTNPGLSFAATSMSQSSKYLKRNNKLFGWLRRRHADNISKSQTGKVYFTNGVKSIKLFPWEDVPDGFVKGRHYSPTKGTKHSRNNGHFKNKEIQDELRKRRWEKDRQEMCKNFGVDTVEQARELVLAYKKELHPRYWVKPMLERYPFMTKLRLNTLIK</sequence>
<dbReference type="GeneID" id="26636324"/>
<feature type="compositionally biased region" description="Basic residues" evidence="1">
    <location>
        <begin position="135"/>
        <end position="149"/>
    </location>
</feature>
<keyword evidence="3" id="KW-0255">Endonuclease</keyword>
<organism evidence="3 4">
    <name type="scientific">Escherichia phage vB_EcoM_VR25</name>
    <dbReference type="NCBI Taxonomy" id="1567028"/>
    <lineage>
        <taxon>Viruses</taxon>
        <taxon>Duplodnaviria</taxon>
        <taxon>Heunggongvirae</taxon>
        <taxon>Uroviricota</taxon>
        <taxon>Caudoviricetes</taxon>
        <taxon>Pantevenvirales</taxon>
        <taxon>Straboviridae</taxon>
        <taxon>Tevenvirinae</taxon>
        <taxon>Gaprivervirus</taxon>
        <taxon>Gaprivervirus vr25</taxon>
    </lineage>
</organism>
<dbReference type="Proteomes" id="UP000030717">
    <property type="component" value="Segment"/>
</dbReference>
<evidence type="ECO:0000259" key="2">
    <source>
        <dbReference type="SMART" id="SM00507"/>
    </source>
</evidence>
<keyword evidence="4" id="KW-1185">Reference proteome</keyword>
<keyword evidence="3" id="KW-0540">Nuclease</keyword>
<evidence type="ECO:0000313" key="3">
    <source>
        <dbReference type="EMBL" id="AIZ02506.1"/>
    </source>
</evidence>
<protein>
    <submittedName>
        <fullName evidence="3">Putative mobile endonuclease</fullName>
    </submittedName>
</protein>
<feature type="region of interest" description="Disordered" evidence="1">
    <location>
        <begin position="135"/>
        <end position="154"/>
    </location>
</feature>
<proteinExistence type="predicted"/>
<dbReference type="KEGG" id="vg:26636324"/>
<evidence type="ECO:0000313" key="4">
    <source>
        <dbReference type="Proteomes" id="UP000030717"/>
    </source>
</evidence>
<accession>A0A0A7HDV2</accession>
<evidence type="ECO:0000256" key="1">
    <source>
        <dbReference type="SAM" id="MobiDB-lite"/>
    </source>
</evidence>
<keyword evidence="3" id="KW-0378">Hydrolase</keyword>
<gene>
    <name evidence="3" type="ORF">VR25_162</name>
</gene>
<dbReference type="InterPro" id="IPR003615">
    <property type="entry name" value="HNH_nuc"/>
</dbReference>
<dbReference type="EMBL" id="KP007361">
    <property type="protein sequence ID" value="AIZ02506.1"/>
    <property type="molecule type" value="Genomic_DNA"/>
</dbReference>
<dbReference type="SMART" id="SM00507">
    <property type="entry name" value="HNHc"/>
    <property type="match status" value="1"/>
</dbReference>
<dbReference type="RefSeq" id="YP_009209904.1">
    <property type="nucleotide sequence ID" value="NC_028925.1"/>
</dbReference>
<reference evidence="3 4" key="1">
    <citation type="submission" date="2014-10" db="EMBL/GenBank/DDBJ databases">
        <title>VR bacteriophages - a small but diverse group of low-temperature viruses.</title>
        <authorList>
            <person name="Kaliniene L."/>
            <person name="Meskys R."/>
            <person name="Simoliunas E."/>
            <person name="Zajanckauskaite A."/>
            <person name="Truncaite L."/>
        </authorList>
    </citation>
    <scope>NUCLEOTIDE SEQUENCE [LARGE SCALE GENOMIC DNA]</scope>
</reference>
<dbReference type="GO" id="GO:0004519">
    <property type="term" value="F:endonuclease activity"/>
    <property type="evidence" value="ECO:0007669"/>
    <property type="project" value="UniProtKB-KW"/>
</dbReference>
<feature type="domain" description="HNH nuclease" evidence="2">
    <location>
        <begin position="1"/>
        <end position="51"/>
    </location>
</feature>
<dbReference type="CDD" id="cd00085">
    <property type="entry name" value="HNHc"/>
    <property type="match status" value="1"/>
</dbReference>
<name>A0A0A7HDV2_9CAUD</name>